<dbReference type="CDD" id="cd00267">
    <property type="entry name" value="ABC_ATPase"/>
    <property type="match status" value="1"/>
</dbReference>
<dbReference type="AlphaFoldDB" id="A0A2S9XPT5"/>
<sequence>MRKLEKLTIRGFKSIRDQTLQLMPLNILIGANGVGKSNLIGVFQLLREIVAENLAAYTATKGGPDAVLHFGRKHTERLHIGLDFADGAVTNSYAVDLIPTEDNRFVIESETASYRERDNDPRSHDLPISSYSSESKLRTHSHRCAQQVLDDLEGYRVFHFHDTSASAPMKQLCEIDDNRFLRANAENLPAYLYFLAQKHPDSFATIEGAIRQVAPFFDRFELAPSRLNPSRIQLEWKERGRDAFFKASALSDGSLRFICLAALLLQPEPPRLILLDEPELGLHPAAITVLAGMMSAAASRIQIIAATQSVTLINHFTPAQVWAVEREGGQSVFKQLSAEDMSAWSDSAISGRNDVTGSRT</sequence>
<feature type="domain" description="ATPase AAA-type core" evidence="2">
    <location>
        <begin position="25"/>
        <end position="314"/>
    </location>
</feature>
<reference evidence="3 4" key="1">
    <citation type="submission" date="2018-03" db="EMBL/GenBank/DDBJ databases">
        <title>Draft Genome Sequences of the Obligatory Marine Myxobacteria Enhygromyxa salina SWB007.</title>
        <authorList>
            <person name="Poehlein A."/>
            <person name="Moghaddam J.A."/>
            <person name="Harms H."/>
            <person name="Alanjari M."/>
            <person name="Koenig G.M."/>
            <person name="Daniel R."/>
            <person name="Schaeberle T.F."/>
        </authorList>
    </citation>
    <scope>NUCLEOTIDE SEQUENCE [LARGE SCALE GENOMIC DNA]</scope>
    <source>
        <strain evidence="3 4">SWB007</strain>
    </source>
</reference>
<evidence type="ECO:0000256" key="1">
    <source>
        <dbReference type="SAM" id="MobiDB-lite"/>
    </source>
</evidence>
<dbReference type="PANTHER" id="PTHR32182">
    <property type="entry name" value="DNA REPLICATION AND REPAIR PROTEIN RECF"/>
    <property type="match status" value="1"/>
</dbReference>
<feature type="compositionally biased region" description="Basic and acidic residues" evidence="1">
    <location>
        <begin position="111"/>
        <end position="125"/>
    </location>
</feature>
<dbReference type="GO" id="GO:0006302">
    <property type="term" value="P:double-strand break repair"/>
    <property type="evidence" value="ECO:0007669"/>
    <property type="project" value="TreeGrafter"/>
</dbReference>
<dbReference type="GO" id="GO:0005524">
    <property type="term" value="F:ATP binding"/>
    <property type="evidence" value="ECO:0007669"/>
    <property type="project" value="InterPro"/>
</dbReference>
<evidence type="ECO:0000313" key="4">
    <source>
        <dbReference type="Proteomes" id="UP000238823"/>
    </source>
</evidence>
<comment type="caution">
    <text evidence="3">The sequence shown here is derived from an EMBL/GenBank/DDBJ whole genome shotgun (WGS) entry which is preliminary data.</text>
</comment>
<evidence type="ECO:0000259" key="2">
    <source>
        <dbReference type="Pfam" id="PF13304"/>
    </source>
</evidence>
<dbReference type="GO" id="GO:0000731">
    <property type="term" value="P:DNA synthesis involved in DNA repair"/>
    <property type="evidence" value="ECO:0007669"/>
    <property type="project" value="TreeGrafter"/>
</dbReference>
<dbReference type="SUPFAM" id="SSF52540">
    <property type="entry name" value="P-loop containing nucleoside triphosphate hydrolases"/>
    <property type="match status" value="1"/>
</dbReference>
<dbReference type="PIRSF" id="PIRSF029347">
    <property type="entry name" value="RecF"/>
    <property type="match status" value="1"/>
</dbReference>
<dbReference type="RefSeq" id="WP_106094456.1">
    <property type="nucleotide sequence ID" value="NZ_PVNL01000139.1"/>
</dbReference>
<dbReference type="Gene3D" id="3.40.50.300">
    <property type="entry name" value="P-loop containing nucleotide triphosphate hydrolases"/>
    <property type="match status" value="1"/>
</dbReference>
<protein>
    <recommendedName>
        <fullName evidence="2">ATPase AAA-type core domain-containing protein</fullName>
    </recommendedName>
</protein>
<dbReference type="OrthoDB" id="9816506at2"/>
<dbReference type="InterPro" id="IPR027417">
    <property type="entry name" value="P-loop_NTPase"/>
</dbReference>
<dbReference type="InterPro" id="IPR003959">
    <property type="entry name" value="ATPase_AAA_core"/>
</dbReference>
<gene>
    <name evidence="3" type="ORF">ENSA7_76950</name>
</gene>
<dbReference type="Proteomes" id="UP000238823">
    <property type="component" value="Unassembled WGS sequence"/>
</dbReference>
<evidence type="ECO:0000313" key="3">
    <source>
        <dbReference type="EMBL" id="PRP94872.1"/>
    </source>
</evidence>
<dbReference type="PANTHER" id="PTHR32182:SF22">
    <property type="entry name" value="ATP-DEPENDENT ENDONUCLEASE, OLD FAMILY-RELATED"/>
    <property type="match status" value="1"/>
</dbReference>
<dbReference type="Pfam" id="PF13304">
    <property type="entry name" value="AAA_21"/>
    <property type="match status" value="1"/>
</dbReference>
<dbReference type="GO" id="GO:0016887">
    <property type="term" value="F:ATP hydrolysis activity"/>
    <property type="evidence" value="ECO:0007669"/>
    <property type="project" value="InterPro"/>
</dbReference>
<feature type="region of interest" description="Disordered" evidence="1">
    <location>
        <begin position="111"/>
        <end position="134"/>
    </location>
</feature>
<proteinExistence type="predicted"/>
<dbReference type="EMBL" id="PVNL01000139">
    <property type="protein sequence ID" value="PRP94872.1"/>
    <property type="molecule type" value="Genomic_DNA"/>
</dbReference>
<dbReference type="InterPro" id="IPR014555">
    <property type="entry name" value="RecF-like"/>
</dbReference>
<organism evidence="3 4">
    <name type="scientific">Enhygromyxa salina</name>
    <dbReference type="NCBI Taxonomy" id="215803"/>
    <lineage>
        <taxon>Bacteria</taxon>
        <taxon>Pseudomonadati</taxon>
        <taxon>Myxococcota</taxon>
        <taxon>Polyangia</taxon>
        <taxon>Nannocystales</taxon>
        <taxon>Nannocystaceae</taxon>
        <taxon>Enhygromyxa</taxon>
    </lineage>
</organism>
<accession>A0A2S9XPT5</accession>
<name>A0A2S9XPT5_9BACT</name>